<dbReference type="PANTHER" id="PTHR43479">
    <property type="entry name" value="ACREF/ENVCD OPERON REPRESSOR-RELATED"/>
    <property type="match status" value="1"/>
</dbReference>
<comment type="caution">
    <text evidence="4">The sequence shown here is derived from an EMBL/GenBank/DDBJ whole genome shotgun (WGS) entry which is preliminary data.</text>
</comment>
<dbReference type="Proteomes" id="UP000824071">
    <property type="component" value="Unassembled WGS sequence"/>
</dbReference>
<dbReference type="PROSITE" id="PS50977">
    <property type="entry name" value="HTH_TETR_2"/>
    <property type="match status" value="1"/>
</dbReference>
<dbReference type="PRINTS" id="PR00455">
    <property type="entry name" value="HTHTETR"/>
</dbReference>
<evidence type="ECO:0000256" key="1">
    <source>
        <dbReference type="ARBA" id="ARBA00023125"/>
    </source>
</evidence>
<dbReference type="InterPro" id="IPR036271">
    <property type="entry name" value="Tet_transcr_reg_TetR-rel_C_sf"/>
</dbReference>
<reference evidence="4" key="2">
    <citation type="journal article" date="2021" name="PeerJ">
        <title>Extensive microbial diversity within the chicken gut microbiome revealed by metagenomics and culture.</title>
        <authorList>
            <person name="Gilroy R."/>
            <person name="Ravi A."/>
            <person name="Getino M."/>
            <person name="Pursley I."/>
            <person name="Horton D.L."/>
            <person name="Alikhan N.F."/>
            <person name="Baker D."/>
            <person name="Gharbi K."/>
            <person name="Hall N."/>
            <person name="Watson M."/>
            <person name="Adriaenssens E.M."/>
            <person name="Foster-Nyarko E."/>
            <person name="Jarju S."/>
            <person name="Secka A."/>
            <person name="Antonio M."/>
            <person name="Oren A."/>
            <person name="Chaudhuri R.R."/>
            <person name="La Ragione R."/>
            <person name="Hildebrand F."/>
            <person name="Pallen M.J."/>
        </authorList>
    </citation>
    <scope>NUCLEOTIDE SEQUENCE</scope>
    <source>
        <strain evidence="4">ChiGjej1B1-19959</strain>
    </source>
</reference>
<organism evidence="4 5">
    <name type="scientific">Candidatus Fimenecus excrementigallinarum</name>
    <dbReference type="NCBI Taxonomy" id="2840816"/>
    <lineage>
        <taxon>Bacteria</taxon>
        <taxon>Bacillati</taxon>
        <taxon>Bacillota</taxon>
        <taxon>Clostridia</taxon>
        <taxon>Candidatus Fimenecus</taxon>
    </lineage>
</organism>
<sequence>MDLQKHHKPTFDNIAPEKRRRILDAATVEFSQHGFENANMTVIAKKAQVSVGSLYKYFESKQDLFLTVVQHSIRSMTELLNRLAVSEEDILVKVERILREIQRTSKQSAVLLRLYNGMTAEINPRFASQFAYEMESLPAHIYRVAIEEGKKAGDIREDIDAPFAAWLLDNLFMTLQFSYACDYYTERFRIYAGSEITDRDDFVVDQCLKFVKSALQKQN</sequence>
<dbReference type="SUPFAM" id="SSF48498">
    <property type="entry name" value="Tetracyclin repressor-like, C-terminal domain"/>
    <property type="match status" value="1"/>
</dbReference>
<name>A0A9D1IFG5_9FIRM</name>
<dbReference type="InterPro" id="IPR001647">
    <property type="entry name" value="HTH_TetR"/>
</dbReference>
<evidence type="ECO:0000259" key="3">
    <source>
        <dbReference type="PROSITE" id="PS50977"/>
    </source>
</evidence>
<protein>
    <submittedName>
        <fullName evidence="4">TetR/AcrR family transcriptional regulator</fullName>
    </submittedName>
</protein>
<feature type="DNA-binding region" description="H-T-H motif" evidence="2">
    <location>
        <begin position="39"/>
        <end position="58"/>
    </location>
</feature>
<dbReference type="GO" id="GO:0003677">
    <property type="term" value="F:DNA binding"/>
    <property type="evidence" value="ECO:0007669"/>
    <property type="project" value="UniProtKB-UniRule"/>
</dbReference>
<proteinExistence type="predicted"/>
<dbReference type="InterPro" id="IPR009057">
    <property type="entry name" value="Homeodomain-like_sf"/>
</dbReference>
<accession>A0A9D1IFG5</accession>
<reference evidence="4" key="1">
    <citation type="submission" date="2020-10" db="EMBL/GenBank/DDBJ databases">
        <authorList>
            <person name="Gilroy R."/>
        </authorList>
    </citation>
    <scope>NUCLEOTIDE SEQUENCE</scope>
    <source>
        <strain evidence="4">ChiGjej1B1-19959</strain>
    </source>
</reference>
<keyword evidence="1 2" id="KW-0238">DNA-binding</keyword>
<evidence type="ECO:0000313" key="5">
    <source>
        <dbReference type="Proteomes" id="UP000824071"/>
    </source>
</evidence>
<dbReference type="Gene3D" id="1.10.357.10">
    <property type="entry name" value="Tetracycline Repressor, domain 2"/>
    <property type="match status" value="1"/>
</dbReference>
<evidence type="ECO:0000256" key="2">
    <source>
        <dbReference type="PROSITE-ProRule" id="PRU00335"/>
    </source>
</evidence>
<dbReference type="AlphaFoldDB" id="A0A9D1IFG5"/>
<gene>
    <name evidence="4" type="ORF">IAC53_00305</name>
</gene>
<dbReference type="EMBL" id="DVMW01000002">
    <property type="protein sequence ID" value="HIU35044.1"/>
    <property type="molecule type" value="Genomic_DNA"/>
</dbReference>
<evidence type="ECO:0000313" key="4">
    <source>
        <dbReference type="EMBL" id="HIU35044.1"/>
    </source>
</evidence>
<dbReference type="Pfam" id="PF00440">
    <property type="entry name" value="TetR_N"/>
    <property type="match status" value="1"/>
</dbReference>
<dbReference type="InterPro" id="IPR050624">
    <property type="entry name" value="HTH-type_Tx_Regulator"/>
</dbReference>
<dbReference type="SUPFAM" id="SSF46689">
    <property type="entry name" value="Homeodomain-like"/>
    <property type="match status" value="1"/>
</dbReference>
<feature type="domain" description="HTH tetR-type" evidence="3">
    <location>
        <begin position="16"/>
        <end position="76"/>
    </location>
</feature>
<dbReference type="PANTHER" id="PTHR43479:SF11">
    <property type="entry name" value="ACREF_ENVCD OPERON REPRESSOR-RELATED"/>
    <property type="match status" value="1"/>
</dbReference>